<protein>
    <recommendedName>
        <fullName evidence="5">Lipoprotein</fullName>
    </recommendedName>
</protein>
<dbReference type="EMBL" id="JBEPCU010000204">
    <property type="protein sequence ID" value="MER6978191.1"/>
    <property type="molecule type" value="Genomic_DNA"/>
</dbReference>
<dbReference type="Proteomes" id="UP001458415">
    <property type="component" value="Unassembled WGS sequence"/>
</dbReference>
<keyword evidence="2" id="KW-0732">Signal</keyword>
<evidence type="ECO:0000313" key="3">
    <source>
        <dbReference type="EMBL" id="MER6978191.1"/>
    </source>
</evidence>
<sequence>MFRTRKRIAKVAAITVTAAGTLLGVGAAAQAAPATTHAILLRMLGFSADDNGGNGIADKSPKEIRHQAYQAMLSAKSVRMTLKDTGSDAQKGNGDSSADLSYDQAGCTGSIAMGTQGSFQLVRRGAEVWVKPDATFWKTTVPGSEGTADAGRFKNRYIHGTTSDTIFKKLADVCTIKALQKPIGSGAPFTDVKKGTETTFNGMKAIPLTGKVDGRAATYYVATQGKPYLIGGTQKGNGTDLTFTLSDYDKPIPSATPSANESVEVSQLPGAS</sequence>
<evidence type="ECO:0000256" key="1">
    <source>
        <dbReference type="SAM" id="MobiDB-lite"/>
    </source>
</evidence>
<reference evidence="3 4" key="1">
    <citation type="submission" date="2024-06" db="EMBL/GenBank/DDBJ databases">
        <title>The Natural Products Discovery Center: Release of the First 8490 Sequenced Strains for Exploring Actinobacteria Biosynthetic Diversity.</title>
        <authorList>
            <person name="Kalkreuter E."/>
            <person name="Kautsar S.A."/>
            <person name="Yang D."/>
            <person name="Bader C.D."/>
            <person name="Teijaro C.N."/>
            <person name="Fluegel L."/>
            <person name="Davis C.M."/>
            <person name="Simpson J.R."/>
            <person name="Lauterbach L."/>
            <person name="Steele A.D."/>
            <person name="Gui C."/>
            <person name="Meng S."/>
            <person name="Li G."/>
            <person name="Viehrig K."/>
            <person name="Ye F."/>
            <person name="Su P."/>
            <person name="Kiefer A.F."/>
            <person name="Nichols A."/>
            <person name="Cepeda A.J."/>
            <person name="Yan W."/>
            <person name="Fan B."/>
            <person name="Jiang Y."/>
            <person name="Adhikari A."/>
            <person name="Zheng C.-J."/>
            <person name="Schuster L."/>
            <person name="Cowan T.M."/>
            <person name="Smanski M.J."/>
            <person name="Chevrette M.G."/>
            <person name="De Carvalho L.P.S."/>
            <person name="Shen B."/>
        </authorList>
    </citation>
    <scope>NUCLEOTIDE SEQUENCE [LARGE SCALE GENOMIC DNA]</scope>
    <source>
        <strain evidence="3 4">NPDC000634</strain>
    </source>
</reference>
<feature type="region of interest" description="Disordered" evidence="1">
    <location>
        <begin position="252"/>
        <end position="272"/>
    </location>
</feature>
<evidence type="ECO:0008006" key="5">
    <source>
        <dbReference type="Google" id="ProtNLM"/>
    </source>
</evidence>
<evidence type="ECO:0000313" key="4">
    <source>
        <dbReference type="Proteomes" id="UP001458415"/>
    </source>
</evidence>
<evidence type="ECO:0000256" key="2">
    <source>
        <dbReference type="SAM" id="SignalP"/>
    </source>
</evidence>
<dbReference type="Gene3D" id="2.50.20.20">
    <property type="match status" value="1"/>
</dbReference>
<organism evidence="3 4">
    <name type="scientific">Streptomyces carpinensis</name>
    <dbReference type="NCBI Taxonomy" id="66369"/>
    <lineage>
        <taxon>Bacteria</taxon>
        <taxon>Bacillati</taxon>
        <taxon>Actinomycetota</taxon>
        <taxon>Actinomycetes</taxon>
        <taxon>Kitasatosporales</taxon>
        <taxon>Streptomycetaceae</taxon>
        <taxon>Streptomyces</taxon>
    </lineage>
</organism>
<feature type="compositionally biased region" description="Polar residues" evidence="1">
    <location>
        <begin position="255"/>
        <end position="265"/>
    </location>
</feature>
<feature type="signal peptide" evidence="2">
    <location>
        <begin position="1"/>
        <end position="31"/>
    </location>
</feature>
<name>A0ABV1W1Y9_9ACTN</name>
<comment type="caution">
    <text evidence="3">The sequence shown here is derived from an EMBL/GenBank/DDBJ whole genome shotgun (WGS) entry which is preliminary data.</text>
</comment>
<keyword evidence="4" id="KW-1185">Reference proteome</keyword>
<gene>
    <name evidence="3" type="ORF">ABT317_14540</name>
</gene>
<proteinExistence type="predicted"/>
<dbReference type="RefSeq" id="WP_143668147.1">
    <property type="nucleotide sequence ID" value="NZ_MUBM01000235.1"/>
</dbReference>
<accession>A0ABV1W1Y9</accession>
<feature type="chain" id="PRO_5045256534" description="Lipoprotein" evidence="2">
    <location>
        <begin position="32"/>
        <end position="272"/>
    </location>
</feature>